<dbReference type="Proteomes" id="UP000615446">
    <property type="component" value="Unassembled WGS sequence"/>
</dbReference>
<comment type="caution">
    <text evidence="2">The sequence shown here is derived from an EMBL/GenBank/DDBJ whole genome shotgun (WGS) entry which is preliminary data.</text>
</comment>
<dbReference type="Proteomes" id="UP000247702">
    <property type="component" value="Unassembled WGS sequence"/>
</dbReference>
<accession>A0A2Z6R483</accession>
<proteinExistence type="predicted"/>
<dbReference type="EMBL" id="BEXD01002127">
    <property type="protein sequence ID" value="GBB97103.1"/>
    <property type="molecule type" value="Genomic_DNA"/>
</dbReference>
<name>A0A2Z6R483_9GLOM</name>
<evidence type="ECO:0000313" key="3">
    <source>
        <dbReference type="EMBL" id="GES97519.1"/>
    </source>
</evidence>
<sequence>MNHEESSSRKNKRPVSNKNNENEEIVVSSDGEQITQNNKKLKLSTTQKTQNLFQKSGNIMKKVYKRVMDIMKLFVSIARQNGQEENHKKWKHTW</sequence>
<reference evidence="3" key="2">
    <citation type="submission" date="2019-10" db="EMBL/GenBank/DDBJ databases">
        <title>Conservation and host-specific expression of non-tandemly repeated heterogenous ribosome RNA gene in arbuscular mycorrhizal fungi.</title>
        <authorList>
            <person name="Maeda T."/>
            <person name="Kobayashi Y."/>
            <person name="Nakagawa T."/>
            <person name="Ezawa T."/>
            <person name="Yamaguchi K."/>
            <person name="Bino T."/>
            <person name="Nishimoto Y."/>
            <person name="Shigenobu S."/>
            <person name="Kawaguchi M."/>
        </authorList>
    </citation>
    <scope>NUCLEOTIDE SEQUENCE</scope>
    <source>
        <strain evidence="3">HR1</strain>
    </source>
</reference>
<dbReference type="EMBL" id="BLAL01000259">
    <property type="protein sequence ID" value="GES97519.1"/>
    <property type="molecule type" value="Genomic_DNA"/>
</dbReference>
<organism evidence="2 4">
    <name type="scientific">Rhizophagus clarus</name>
    <dbReference type="NCBI Taxonomy" id="94130"/>
    <lineage>
        <taxon>Eukaryota</taxon>
        <taxon>Fungi</taxon>
        <taxon>Fungi incertae sedis</taxon>
        <taxon>Mucoromycota</taxon>
        <taxon>Glomeromycotina</taxon>
        <taxon>Glomeromycetes</taxon>
        <taxon>Glomerales</taxon>
        <taxon>Glomeraceae</taxon>
        <taxon>Rhizophagus</taxon>
    </lineage>
</organism>
<evidence type="ECO:0000256" key="1">
    <source>
        <dbReference type="SAM" id="MobiDB-lite"/>
    </source>
</evidence>
<evidence type="ECO:0000313" key="2">
    <source>
        <dbReference type="EMBL" id="GBB97103.1"/>
    </source>
</evidence>
<gene>
    <name evidence="3" type="ORF">RCL2_002411000</name>
    <name evidence="2" type="ORF">RclHR1_29120002</name>
</gene>
<keyword evidence="4" id="KW-1185">Reference proteome</keyword>
<reference evidence="2 4" key="1">
    <citation type="submission" date="2017-11" db="EMBL/GenBank/DDBJ databases">
        <title>The genome of Rhizophagus clarus HR1 reveals common genetic basis of auxotrophy among arbuscular mycorrhizal fungi.</title>
        <authorList>
            <person name="Kobayashi Y."/>
        </authorList>
    </citation>
    <scope>NUCLEOTIDE SEQUENCE [LARGE SCALE GENOMIC DNA]</scope>
    <source>
        <strain evidence="2 4">HR1</strain>
    </source>
</reference>
<evidence type="ECO:0000313" key="4">
    <source>
        <dbReference type="Proteomes" id="UP000247702"/>
    </source>
</evidence>
<dbReference type="AlphaFoldDB" id="A0A2Z6R483"/>
<protein>
    <submittedName>
        <fullName evidence="2">Uncharacterized protein</fullName>
    </submittedName>
</protein>
<feature type="region of interest" description="Disordered" evidence="1">
    <location>
        <begin position="1"/>
        <end position="39"/>
    </location>
</feature>
<dbReference type="OrthoDB" id="2475251at2759"/>